<dbReference type="AlphaFoldDB" id="A0A0F9NW91"/>
<name>A0A0F9NW91_9ZZZZ</name>
<dbReference type="PANTHER" id="PTHR32329:SF2">
    <property type="entry name" value="BIFUNCTIONAL PROTEIN [INCLUDES 2-HYDROXYACYL-COA DEHYDRATASE (N-TER) AND ITS ACTIVATOR DOMAIN (C_TERM)"/>
    <property type="match status" value="1"/>
</dbReference>
<accession>A0A0F9NW91</accession>
<reference evidence="1" key="1">
    <citation type="journal article" date="2015" name="Nature">
        <title>Complex archaea that bridge the gap between prokaryotes and eukaryotes.</title>
        <authorList>
            <person name="Spang A."/>
            <person name="Saw J.H."/>
            <person name="Jorgensen S.L."/>
            <person name="Zaremba-Niedzwiedzka K."/>
            <person name="Martijn J."/>
            <person name="Lind A.E."/>
            <person name="van Eijk R."/>
            <person name="Schleper C."/>
            <person name="Guy L."/>
            <person name="Ettema T.J."/>
        </authorList>
    </citation>
    <scope>NUCLEOTIDE SEQUENCE</scope>
</reference>
<organism evidence="1">
    <name type="scientific">marine sediment metagenome</name>
    <dbReference type="NCBI Taxonomy" id="412755"/>
    <lineage>
        <taxon>unclassified sequences</taxon>
        <taxon>metagenomes</taxon>
        <taxon>ecological metagenomes</taxon>
    </lineage>
</organism>
<dbReference type="InterPro" id="IPR051805">
    <property type="entry name" value="Dehydratase_Activator_Redct"/>
</dbReference>
<evidence type="ECO:0000313" key="1">
    <source>
        <dbReference type="EMBL" id="KKN23760.1"/>
    </source>
</evidence>
<comment type="caution">
    <text evidence="1">The sequence shown here is derived from an EMBL/GenBank/DDBJ whole genome shotgun (WGS) entry which is preliminary data.</text>
</comment>
<proteinExistence type="predicted"/>
<evidence type="ECO:0008006" key="2">
    <source>
        <dbReference type="Google" id="ProtNLM"/>
    </source>
</evidence>
<dbReference type="EMBL" id="LAZR01002942">
    <property type="protein sequence ID" value="KKN23760.1"/>
    <property type="molecule type" value="Genomic_DNA"/>
</dbReference>
<protein>
    <recommendedName>
        <fullName evidence="2">Activase</fullName>
    </recommendedName>
</protein>
<gene>
    <name evidence="1" type="ORF">LCGC14_0901710</name>
</gene>
<dbReference type="PANTHER" id="PTHR32329">
    <property type="entry name" value="BIFUNCTIONAL PROTEIN [INCLUDES 2-HYDROXYACYL-COA DEHYDRATASE (N-TER) AND ITS ACTIVATOR DOMAIN (C_TERM)-RELATED"/>
    <property type="match status" value="1"/>
</dbReference>
<sequence>MYKSYNRIVRIGKETSVEILQYGKKICSGRECLVSVAIAGSVLKDITKYRTENEITVYHTSLEQHGPCQNGGWPVLWKTFSKRLNVKNIILYASPNYRNKYLGLNPDLVVWENIGFQIGHYLTEARNALQCVAEDISTSIKIFEKATSEYIESLKEGERKLRTGLVKWAKEIRKIPLKATVEETPKILIMGGLNLLFVHYPVEEFFLKMGIIPKVVDLAESVIFMVTESILRFGFKRGLITPKEQFDESLIDLSNLDEEEQGEVNKAIRNRKKMDFFDTQCKVFRRLIGKSGLLFDPFLNFVDLLEEGNKYVSSNSCTETPFITGRFICSIKSGVYDGLVNLGTFNCQPAMNSQAIIRPLANKSNIPYAAVDCEGPSLSTNQLRLLETIAIQAKRIRMDKIEQNS</sequence>